<evidence type="ECO:0000313" key="1">
    <source>
        <dbReference type="EMBL" id="TJY42670.1"/>
    </source>
</evidence>
<proteinExistence type="predicted"/>
<protein>
    <submittedName>
        <fullName evidence="1">Uncharacterized protein</fullName>
    </submittedName>
</protein>
<accession>A0A4U0FD32</accession>
<keyword evidence="2" id="KW-1185">Reference proteome</keyword>
<name>A0A4U0FD32_9BACL</name>
<evidence type="ECO:0000313" key="2">
    <source>
        <dbReference type="Proteomes" id="UP000309673"/>
    </source>
</evidence>
<gene>
    <name evidence="1" type="ORF">E5161_07415</name>
</gene>
<dbReference type="AlphaFoldDB" id="A0A4U0FD32"/>
<dbReference type="RefSeq" id="WP_136777089.1">
    <property type="nucleotide sequence ID" value="NZ_SUPK01000003.1"/>
</dbReference>
<dbReference type="OrthoDB" id="2581809at2"/>
<organism evidence="1 2">
    <name type="scientific">Cohnella pontilimi</name>
    <dbReference type="NCBI Taxonomy" id="2564100"/>
    <lineage>
        <taxon>Bacteria</taxon>
        <taxon>Bacillati</taxon>
        <taxon>Bacillota</taxon>
        <taxon>Bacilli</taxon>
        <taxon>Bacillales</taxon>
        <taxon>Paenibacillaceae</taxon>
        <taxon>Cohnella</taxon>
    </lineage>
</organism>
<reference evidence="1 2" key="1">
    <citation type="submission" date="2019-04" db="EMBL/GenBank/DDBJ databases">
        <title>Cohnella sp. nov., isolated from soil.</title>
        <authorList>
            <person name="Kim W."/>
        </authorList>
    </citation>
    <scope>NUCLEOTIDE SEQUENCE [LARGE SCALE GENOMIC DNA]</scope>
    <source>
        <strain evidence="1 2">CAU 1483</strain>
    </source>
</reference>
<comment type="caution">
    <text evidence="1">The sequence shown here is derived from an EMBL/GenBank/DDBJ whole genome shotgun (WGS) entry which is preliminary data.</text>
</comment>
<sequence>MTIDQKHYQLFRIEPLRIVNDYLNAAQRANVREAELSVKREAVKKLSYRDLLIVQSSSELWHQLMGSLDVQMRRWVCKNLYKLSEPKLMKELKFSKAAAHNLFDDTDWPERPRPFQLGVLFNHPWQLVNEKNPDAFSYSESAEYFITGAAKRTNIQELAAQRAQVISIAGFVITDPQELFPQESSPVTGRWVTTYPEMDYFEFHLSREPLLDKNTQKKILNVFPVANDVITTYTPFRPNKRSLWVMMPKAGRMNEYHGILNELIEYRDATVHHRLK</sequence>
<dbReference type="EMBL" id="SUPK01000003">
    <property type="protein sequence ID" value="TJY42670.1"/>
    <property type="molecule type" value="Genomic_DNA"/>
</dbReference>
<dbReference type="Proteomes" id="UP000309673">
    <property type="component" value="Unassembled WGS sequence"/>
</dbReference>